<feature type="binding site" evidence="4">
    <location>
        <position position="18"/>
    </location>
    <ligand>
        <name>Zn(2+)</name>
        <dbReference type="ChEBI" id="CHEBI:29105"/>
        <note>ligand shared with metalloproteinase partner</note>
    </ligand>
</feature>
<proteinExistence type="predicted"/>
<feature type="chain" id="PRO_5002146522" description="NTR domain-containing protein" evidence="6">
    <location>
        <begin position="18"/>
        <end position="168"/>
    </location>
</feature>
<accession>A0A0C2C983</accession>
<dbReference type="PANTHER" id="PTHR11844:SF29">
    <property type="entry name" value="METALLOPROTEINASE INHIBITOR TAG-225-RELATED"/>
    <property type="match status" value="1"/>
</dbReference>
<sequence length="168" mass="18797">MKTLIITIAVYISITHACKCKTQTTEESFCAADWGKRIFKAFLDVSHVRVKLRVSKQPMPPGSARKGLNNLRYAVNHVRVYKRPNGAPNLPAEIYTPSEPPACGLIIDAGKEYLLAGKIHNGTLHTVLCGQVLVDNPTEELYENVLEWSKVPKQLQEKLPTINCEQKE</sequence>
<keyword evidence="9" id="KW-1185">Reference proteome</keyword>
<feature type="domain" description="NTR" evidence="7">
    <location>
        <begin position="18"/>
        <end position="164"/>
    </location>
</feature>
<evidence type="ECO:0000256" key="6">
    <source>
        <dbReference type="SAM" id="SignalP"/>
    </source>
</evidence>
<gene>
    <name evidence="8" type="ORF">ANCDUO_23607</name>
</gene>
<dbReference type="OrthoDB" id="5824612at2759"/>
<dbReference type="GO" id="GO:0005615">
    <property type="term" value="C:extracellular space"/>
    <property type="evidence" value="ECO:0007669"/>
    <property type="project" value="TreeGrafter"/>
</dbReference>
<comment type="subcellular location">
    <subcellularLocation>
        <location evidence="1">Secreted</location>
    </subcellularLocation>
</comment>
<keyword evidence="2" id="KW-0964">Secreted</keyword>
<feature type="disulfide bond" evidence="5">
    <location>
        <begin position="20"/>
        <end position="129"/>
    </location>
</feature>
<dbReference type="GO" id="GO:0031012">
    <property type="term" value="C:extracellular matrix"/>
    <property type="evidence" value="ECO:0007669"/>
    <property type="project" value="TreeGrafter"/>
</dbReference>
<dbReference type="Gene3D" id="2.40.50.120">
    <property type="match status" value="1"/>
</dbReference>
<feature type="signal peptide" evidence="6">
    <location>
        <begin position="1"/>
        <end position="17"/>
    </location>
</feature>
<dbReference type="SUPFAM" id="SSF50242">
    <property type="entry name" value="TIMP-like"/>
    <property type="match status" value="1"/>
</dbReference>
<evidence type="ECO:0000259" key="7">
    <source>
        <dbReference type="PROSITE" id="PS50189"/>
    </source>
</evidence>
<dbReference type="EMBL" id="KN769527">
    <property type="protein sequence ID" value="KIH46342.1"/>
    <property type="molecule type" value="Genomic_DNA"/>
</dbReference>
<dbReference type="GO" id="GO:0002020">
    <property type="term" value="F:protease binding"/>
    <property type="evidence" value="ECO:0007669"/>
    <property type="project" value="TreeGrafter"/>
</dbReference>
<keyword evidence="3 5" id="KW-1015">Disulfide bond</keyword>
<dbReference type="InterPro" id="IPR001134">
    <property type="entry name" value="Netrin_domain"/>
</dbReference>
<dbReference type="GO" id="GO:0051045">
    <property type="term" value="P:negative regulation of membrane protein ectodomain proteolysis"/>
    <property type="evidence" value="ECO:0007669"/>
    <property type="project" value="TreeGrafter"/>
</dbReference>
<evidence type="ECO:0000256" key="2">
    <source>
        <dbReference type="ARBA" id="ARBA00022525"/>
    </source>
</evidence>
<keyword evidence="4" id="KW-0479">Metal-binding</keyword>
<evidence type="ECO:0000256" key="4">
    <source>
        <dbReference type="PIRSR" id="PIRSR601820-1"/>
    </source>
</evidence>
<dbReference type="CDD" id="cd03577">
    <property type="entry name" value="NTR_TIMP_like"/>
    <property type="match status" value="1"/>
</dbReference>
<evidence type="ECO:0000313" key="9">
    <source>
        <dbReference type="Proteomes" id="UP000054047"/>
    </source>
</evidence>
<dbReference type="PROSITE" id="PS50189">
    <property type="entry name" value="NTR"/>
    <property type="match status" value="1"/>
</dbReference>
<feature type="disulfide bond" evidence="5">
    <location>
        <begin position="18"/>
        <end position="103"/>
    </location>
</feature>
<dbReference type="Proteomes" id="UP000054047">
    <property type="component" value="Unassembled WGS sequence"/>
</dbReference>
<evidence type="ECO:0000256" key="3">
    <source>
        <dbReference type="ARBA" id="ARBA00023157"/>
    </source>
</evidence>
<dbReference type="InterPro" id="IPR008993">
    <property type="entry name" value="TIMP-like_OB-fold"/>
</dbReference>
<reference evidence="8 9" key="1">
    <citation type="submission" date="2013-12" db="EMBL/GenBank/DDBJ databases">
        <title>Draft genome of the parsitic nematode Ancylostoma duodenale.</title>
        <authorList>
            <person name="Mitreva M."/>
        </authorList>
    </citation>
    <scope>NUCLEOTIDE SEQUENCE [LARGE SCALE GENOMIC DNA]</scope>
    <source>
        <strain evidence="8 9">Zhejiang</strain>
    </source>
</reference>
<evidence type="ECO:0000313" key="8">
    <source>
        <dbReference type="EMBL" id="KIH46342.1"/>
    </source>
</evidence>
<keyword evidence="6" id="KW-0732">Signal</keyword>
<dbReference type="FunFam" id="2.40.50.120:FF:000024">
    <property type="entry name" value="Putative metalloproteinase inhibitor tag-225"/>
    <property type="match status" value="1"/>
</dbReference>
<evidence type="ECO:0000256" key="5">
    <source>
        <dbReference type="PIRSR" id="PIRSR601820-3"/>
    </source>
</evidence>
<dbReference type="AlphaFoldDB" id="A0A0C2C983"/>
<name>A0A0C2C983_9BILA</name>
<dbReference type="InterPro" id="IPR001820">
    <property type="entry name" value="TIMP"/>
</dbReference>
<dbReference type="GO" id="GO:0046872">
    <property type="term" value="F:metal ion binding"/>
    <property type="evidence" value="ECO:0007669"/>
    <property type="project" value="UniProtKB-KW"/>
</dbReference>
<dbReference type="Pfam" id="PF00965">
    <property type="entry name" value="TIMP"/>
    <property type="match status" value="1"/>
</dbReference>
<evidence type="ECO:0000256" key="1">
    <source>
        <dbReference type="ARBA" id="ARBA00004613"/>
    </source>
</evidence>
<protein>
    <recommendedName>
        <fullName evidence="7">NTR domain-containing protein</fullName>
    </recommendedName>
</protein>
<organism evidence="8 9">
    <name type="scientific">Ancylostoma duodenale</name>
    <dbReference type="NCBI Taxonomy" id="51022"/>
    <lineage>
        <taxon>Eukaryota</taxon>
        <taxon>Metazoa</taxon>
        <taxon>Ecdysozoa</taxon>
        <taxon>Nematoda</taxon>
        <taxon>Chromadorea</taxon>
        <taxon>Rhabditida</taxon>
        <taxon>Rhabditina</taxon>
        <taxon>Rhabditomorpha</taxon>
        <taxon>Strongyloidea</taxon>
        <taxon>Ancylostomatidae</taxon>
        <taxon>Ancylostomatinae</taxon>
        <taxon>Ancylostoma</taxon>
    </lineage>
</organism>
<dbReference type="PANTHER" id="PTHR11844">
    <property type="entry name" value="METALLOPROTEASE INHIBITOR"/>
    <property type="match status" value="1"/>
</dbReference>
<dbReference type="GO" id="GO:0008191">
    <property type="term" value="F:metalloendopeptidase inhibitor activity"/>
    <property type="evidence" value="ECO:0007669"/>
    <property type="project" value="InterPro"/>
</dbReference>
<keyword evidence="4" id="KW-0862">Zinc</keyword>